<evidence type="ECO:0000256" key="1">
    <source>
        <dbReference type="ARBA" id="ARBA00004496"/>
    </source>
</evidence>
<protein>
    <recommendedName>
        <fullName evidence="3">FAD assembly factor SdhE</fullName>
    </recommendedName>
</protein>
<accession>A0ABY4EBD1</accession>
<dbReference type="InterPro" id="IPR036714">
    <property type="entry name" value="SDH_sf"/>
</dbReference>
<comment type="similarity">
    <text evidence="2">Belongs to the SdhE FAD assembly factor family.</text>
</comment>
<dbReference type="Proteomes" id="UP000832034">
    <property type="component" value="Chromosome"/>
</dbReference>
<organism evidence="6 7">
    <name type="scientific">Vitreoscilla stercoraria</name>
    <dbReference type="NCBI Taxonomy" id="61"/>
    <lineage>
        <taxon>Bacteria</taxon>
        <taxon>Pseudomonadati</taxon>
        <taxon>Pseudomonadota</taxon>
        <taxon>Betaproteobacteria</taxon>
        <taxon>Neisseriales</taxon>
        <taxon>Neisseriaceae</taxon>
        <taxon>Vitreoscilla</taxon>
    </lineage>
</organism>
<evidence type="ECO:0000256" key="4">
    <source>
        <dbReference type="ARBA" id="ARBA00022490"/>
    </source>
</evidence>
<comment type="subcellular location">
    <subcellularLocation>
        <location evidence="1">Cytoplasm</location>
    </subcellularLocation>
</comment>
<evidence type="ECO:0000256" key="3">
    <source>
        <dbReference type="ARBA" id="ARBA00019418"/>
    </source>
</evidence>
<dbReference type="Pfam" id="PF03937">
    <property type="entry name" value="Sdh5"/>
    <property type="match status" value="1"/>
</dbReference>
<keyword evidence="7" id="KW-1185">Reference proteome</keyword>
<reference evidence="6" key="1">
    <citation type="submission" date="2021-12" db="EMBL/GenBank/DDBJ databases">
        <authorList>
            <person name="Veyrier F.J."/>
        </authorList>
    </citation>
    <scope>NUCLEOTIDE SEQUENCE</scope>
    <source>
        <strain evidence="6">SAG 1488-6</strain>
    </source>
</reference>
<dbReference type="EMBL" id="CP091512">
    <property type="protein sequence ID" value="UOO92714.1"/>
    <property type="molecule type" value="Genomic_DNA"/>
</dbReference>
<dbReference type="SUPFAM" id="SSF109910">
    <property type="entry name" value="YgfY-like"/>
    <property type="match status" value="1"/>
</dbReference>
<dbReference type="InterPro" id="IPR050531">
    <property type="entry name" value="SdhE_FAD_assembly_factor"/>
</dbReference>
<evidence type="ECO:0000256" key="2">
    <source>
        <dbReference type="ARBA" id="ARBA00008571"/>
    </source>
</evidence>
<evidence type="ECO:0000313" key="7">
    <source>
        <dbReference type="Proteomes" id="UP000832034"/>
    </source>
</evidence>
<dbReference type="PANTHER" id="PTHR39585:SF1">
    <property type="entry name" value="FAD ASSEMBLY FACTOR SDHE"/>
    <property type="match status" value="1"/>
</dbReference>
<gene>
    <name evidence="6" type="ORF">LVJ81_01310</name>
</gene>
<keyword evidence="5" id="KW-0143">Chaperone</keyword>
<dbReference type="InterPro" id="IPR005631">
    <property type="entry name" value="SDH"/>
</dbReference>
<dbReference type="Gene3D" id="1.10.150.250">
    <property type="entry name" value="Flavinator of succinate dehydrogenase"/>
    <property type="match status" value="1"/>
</dbReference>
<evidence type="ECO:0000256" key="5">
    <source>
        <dbReference type="ARBA" id="ARBA00023186"/>
    </source>
</evidence>
<proteinExistence type="inferred from homology"/>
<name>A0ABY4EBD1_VITST</name>
<evidence type="ECO:0000313" key="6">
    <source>
        <dbReference type="EMBL" id="UOO92714.1"/>
    </source>
</evidence>
<dbReference type="PANTHER" id="PTHR39585">
    <property type="entry name" value="FAD ASSEMBLY FACTOR SDHE"/>
    <property type="match status" value="1"/>
</dbReference>
<sequence>MMTDAEKKRLRYLTRRGLLELDIVLTRFMKTHFDALSEGELEVFRDILDWQDQDFLAIVNGYQEVPEERFEALITLIRSA</sequence>
<keyword evidence="4" id="KW-0963">Cytoplasm</keyword>
<reference evidence="6" key="2">
    <citation type="journal article" date="2022" name="Res Sq">
        <title>Evolution of multicellular longitudinally dividing oral cavity symbionts (Neisseriaceae).</title>
        <authorList>
            <person name="Nyongesa S."/>
            <person name="Weber P."/>
            <person name="Bernet E."/>
            <person name="Pullido F."/>
            <person name="Nieckarz M."/>
            <person name="Delaby M."/>
            <person name="Nieves C."/>
            <person name="Viehboeck T."/>
            <person name="Krause N."/>
            <person name="Rivera-Millot A."/>
            <person name="Nakamura A."/>
            <person name="Vischer N."/>
            <person name="VanNieuwenhze M."/>
            <person name="Brun Y."/>
            <person name="Cava F."/>
            <person name="Bulgheresi S."/>
            <person name="Veyrier F."/>
        </authorList>
    </citation>
    <scope>NUCLEOTIDE SEQUENCE</scope>
    <source>
        <strain evidence="6">SAG 1488-6</strain>
    </source>
</reference>
<dbReference type="RefSeq" id="WP_019957040.1">
    <property type="nucleotide sequence ID" value="NZ_CP091512.1"/>
</dbReference>